<dbReference type="Proteomes" id="UP000186955">
    <property type="component" value="Unassembled WGS sequence"/>
</dbReference>
<name>A0A1Q5UCS0_9EURO</name>
<comment type="caution">
    <text evidence="1">The sequence shown here is derived from an EMBL/GenBank/DDBJ whole genome shotgun (WGS) entry which is preliminary data.</text>
</comment>
<dbReference type="AlphaFoldDB" id="A0A1Q5UCS0"/>
<evidence type="ECO:0000313" key="2">
    <source>
        <dbReference type="Proteomes" id="UP000186955"/>
    </source>
</evidence>
<protein>
    <submittedName>
        <fullName evidence="1">Uncharacterized protein</fullName>
    </submittedName>
</protein>
<proteinExistence type="predicted"/>
<accession>A0A1Q5UCS0</accession>
<sequence length="132" mass="15495">MRKTWPDIDVAKQKRAAVKLRLLRHLLQISLTSEVDQITPQTDWTETQDYSRPIETEVSSLQVTNKQLRLFQPRPQPHASKMKSSYNILTRVHRFMPPLYPTYPPLQKVDCALTRDRPLACYIARVTQLPRK</sequence>
<evidence type="ECO:0000313" key="1">
    <source>
        <dbReference type="EMBL" id="OKP10272.1"/>
    </source>
</evidence>
<dbReference type="EMBL" id="MNBE01000370">
    <property type="protein sequence ID" value="OKP10272.1"/>
    <property type="molecule type" value="Genomic_DNA"/>
</dbReference>
<gene>
    <name evidence="1" type="ORF">PENSUB_4318</name>
</gene>
<keyword evidence="2" id="KW-1185">Reference proteome</keyword>
<organism evidence="1 2">
    <name type="scientific">Penicillium subrubescens</name>
    <dbReference type="NCBI Taxonomy" id="1316194"/>
    <lineage>
        <taxon>Eukaryota</taxon>
        <taxon>Fungi</taxon>
        <taxon>Dikarya</taxon>
        <taxon>Ascomycota</taxon>
        <taxon>Pezizomycotina</taxon>
        <taxon>Eurotiomycetes</taxon>
        <taxon>Eurotiomycetidae</taxon>
        <taxon>Eurotiales</taxon>
        <taxon>Aspergillaceae</taxon>
        <taxon>Penicillium</taxon>
    </lineage>
</organism>
<reference evidence="1 2" key="1">
    <citation type="submission" date="2016-10" db="EMBL/GenBank/DDBJ databases">
        <title>Genome sequence of the ascomycete fungus Penicillium subrubescens.</title>
        <authorList>
            <person name="De Vries R.P."/>
            <person name="Peng M."/>
            <person name="Dilokpimol A."/>
            <person name="Hilden K."/>
            <person name="Makela M.R."/>
            <person name="Grigoriev I."/>
            <person name="Riley R."/>
            <person name="Granchi Z."/>
        </authorList>
    </citation>
    <scope>NUCLEOTIDE SEQUENCE [LARGE SCALE GENOMIC DNA]</scope>
    <source>
        <strain evidence="1 2">CBS 132785</strain>
    </source>
</reference>